<dbReference type="InterPro" id="IPR001878">
    <property type="entry name" value="Znf_CCHC"/>
</dbReference>
<accession>A0AAW1I749</accession>
<feature type="region of interest" description="Disordered" evidence="2">
    <location>
        <begin position="190"/>
        <end position="213"/>
    </location>
</feature>
<feature type="region of interest" description="Disordered" evidence="2">
    <location>
        <begin position="421"/>
        <end position="451"/>
    </location>
</feature>
<gene>
    <name evidence="4" type="ORF">QE152_g38266</name>
</gene>
<comment type="caution">
    <text evidence="4">The sequence shown here is derived from an EMBL/GenBank/DDBJ whole genome shotgun (WGS) entry which is preliminary data.</text>
</comment>
<name>A0AAW1I749_POPJA</name>
<evidence type="ECO:0000259" key="3">
    <source>
        <dbReference type="PROSITE" id="PS50158"/>
    </source>
</evidence>
<dbReference type="Pfam" id="PF13976">
    <property type="entry name" value="gag_pre-integrs"/>
    <property type="match status" value="1"/>
</dbReference>
<evidence type="ECO:0000256" key="1">
    <source>
        <dbReference type="PROSITE-ProRule" id="PRU00047"/>
    </source>
</evidence>
<dbReference type="GO" id="GO:0003676">
    <property type="term" value="F:nucleic acid binding"/>
    <property type="evidence" value="ECO:0007669"/>
    <property type="project" value="InterPro"/>
</dbReference>
<dbReference type="GO" id="GO:0008270">
    <property type="term" value="F:zinc ion binding"/>
    <property type="evidence" value="ECO:0007669"/>
    <property type="project" value="UniProtKB-KW"/>
</dbReference>
<dbReference type="InterPro" id="IPR025724">
    <property type="entry name" value="GAG-pre-integrase_dom"/>
</dbReference>
<sequence>MAYQNIIVNLPQLETGNFSNWKFRVETLLDEKGVKDVLVKKEEDFNDNDEKVAFMKRDVQAKSLIIRCISDKHLDLVKDLKTTEQAGSKLDESDKISHLLLTLGDRFSAVITAIETLAPDKLSMEFVKSRFLDEELKTEKPNKTSKNHDGEVTFNATQVICFKCNQNGHKSYECQIKKNFRRGAFNNRGRRARRTGNFGDRRDMQQKNESANQTETNISFVAMTCDSLENKNMFILDSGATNHYVMKTMQKYMSNIRKVQPPINIRTANGLIMTAKEAGEYKTQCQVKLIEKGYEVIFKRDTAIIKGKDFTIKGEINENNLAILTVENESCNAAIGNDKNIWHKRFGHLNKNGLKSLGLPFSNDKCSQCLEGKATRRSFKRIQTYTKEIGDLIHSDISGPVTPSSNDEKYFQVDEYETTEDIENSELEADTQNISEDENRDTEADKTEKTTRLRRTVKRPDYLDVVVVEYYNYTAYCLLTREMDPNSYEDAMKYQEWRESIEKELNSHKKLLCLGIL</sequence>
<feature type="compositionally biased region" description="Acidic residues" evidence="2">
    <location>
        <begin position="421"/>
        <end position="440"/>
    </location>
</feature>
<keyword evidence="1" id="KW-0862">Zinc</keyword>
<reference evidence="4 5" key="1">
    <citation type="journal article" date="2024" name="BMC Genomics">
        <title>De novo assembly and annotation of Popillia japonica's genome with initial clues to its potential as an invasive pest.</title>
        <authorList>
            <person name="Cucini C."/>
            <person name="Boschi S."/>
            <person name="Funari R."/>
            <person name="Cardaioli E."/>
            <person name="Iannotti N."/>
            <person name="Marturano G."/>
            <person name="Paoli F."/>
            <person name="Bruttini M."/>
            <person name="Carapelli A."/>
            <person name="Frati F."/>
            <person name="Nardi F."/>
        </authorList>
    </citation>
    <scope>NUCLEOTIDE SEQUENCE [LARGE SCALE GENOMIC DNA]</scope>
    <source>
        <strain evidence="4">DMR45628</strain>
    </source>
</reference>
<feature type="compositionally biased region" description="Basic and acidic residues" evidence="2">
    <location>
        <begin position="441"/>
        <end position="451"/>
    </location>
</feature>
<keyword evidence="1" id="KW-0479">Metal-binding</keyword>
<evidence type="ECO:0000256" key="2">
    <source>
        <dbReference type="SAM" id="MobiDB-lite"/>
    </source>
</evidence>
<feature type="domain" description="CCHC-type" evidence="3">
    <location>
        <begin position="161"/>
        <end position="174"/>
    </location>
</feature>
<keyword evidence="5" id="KW-1185">Reference proteome</keyword>
<organism evidence="4 5">
    <name type="scientific">Popillia japonica</name>
    <name type="common">Japanese beetle</name>
    <dbReference type="NCBI Taxonomy" id="7064"/>
    <lineage>
        <taxon>Eukaryota</taxon>
        <taxon>Metazoa</taxon>
        <taxon>Ecdysozoa</taxon>
        <taxon>Arthropoda</taxon>
        <taxon>Hexapoda</taxon>
        <taxon>Insecta</taxon>
        <taxon>Pterygota</taxon>
        <taxon>Neoptera</taxon>
        <taxon>Endopterygota</taxon>
        <taxon>Coleoptera</taxon>
        <taxon>Polyphaga</taxon>
        <taxon>Scarabaeiformia</taxon>
        <taxon>Scarabaeidae</taxon>
        <taxon>Rutelinae</taxon>
        <taxon>Popillia</taxon>
    </lineage>
</organism>
<keyword evidence="1" id="KW-0863">Zinc-finger</keyword>
<proteinExistence type="predicted"/>
<evidence type="ECO:0000313" key="5">
    <source>
        <dbReference type="Proteomes" id="UP001458880"/>
    </source>
</evidence>
<dbReference type="AlphaFoldDB" id="A0AAW1I749"/>
<dbReference type="PROSITE" id="PS50158">
    <property type="entry name" value="ZF_CCHC"/>
    <property type="match status" value="1"/>
</dbReference>
<protein>
    <recommendedName>
        <fullName evidence="3">CCHC-type domain-containing protein</fullName>
    </recommendedName>
</protein>
<dbReference type="Proteomes" id="UP001458880">
    <property type="component" value="Unassembled WGS sequence"/>
</dbReference>
<evidence type="ECO:0000313" key="4">
    <source>
        <dbReference type="EMBL" id="KAK9685159.1"/>
    </source>
</evidence>
<dbReference type="EMBL" id="JASPKY010000800">
    <property type="protein sequence ID" value="KAK9685159.1"/>
    <property type="molecule type" value="Genomic_DNA"/>
</dbReference>